<keyword evidence="3" id="KW-1185">Reference proteome</keyword>
<dbReference type="GO" id="GO:0006508">
    <property type="term" value="P:proteolysis"/>
    <property type="evidence" value="ECO:0007669"/>
    <property type="project" value="UniProtKB-KW"/>
</dbReference>
<keyword evidence="2" id="KW-0645">Protease</keyword>
<keyword evidence="1" id="KW-1133">Transmembrane helix</keyword>
<organism evidence="2 3">
    <name type="scientific">Aquamicrobium lusatiense</name>
    <dbReference type="NCBI Taxonomy" id="89772"/>
    <lineage>
        <taxon>Bacteria</taxon>
        <taxon>Pseudomonadati</taxon>
        <taxon>Pseudomonadota</taxon>
        <taxon>Alphaproteobacteria</taxon>
        <taxon>Hyphomicrobiales</taxon>
        <taxon>Phyllobacteriaceae</taxon>
        <taxon>Aquamicrobium</taxon>
    </lineage>
</organism>
<evidence type="ECO:0000256" key="1">
    <source>
        <dbReference type="SAM" id="Phobius"/>
    </source>
</evidence>
<proteinExistence type="predicted"/>
<dbReference type="GO" id="GO:0008233">
    <property type="term" value="F:peptidase activity"/>
    <property type="evidence" value="ECO:0007669"/>
    <property type="project" value="UniProtKB-KW"/>
</dbReference>
<accession>A0A7W9S0M0</accession>
<dbReference type="AlphaFoldDB" id="A0A7W9S0M0"/>
<name>A0A7W9S0M0_9HYPH</name>
<keyword evidence="1" id="KW-0472">Membrane</keyword>
<keyword evidence="1" id="KW-0812">Transmembrane</keyword>
<evidence type="ECO:0000313" key="2">
    <source>
        <dbReference type="EMBL" id="MBB6011710.1"/>
    </source>
</evidence>
<sequence>MQLSDLFGFEKLVTTAVIKIAYWIGIVVCVLGGIGGFLAALFNGMPLQGILYLVIAIFSLLMWRVACEIYIVIFGMYDRLGQIRDSLARRSGDPQQRI</sequence>
<feature type="transmembrane region" description="Helical" evidence="1">
    <location>
        <begin position="49"/>
        <end position="77"/>
    </location>
</feature>
<keyword evidence="2" id="KW-0378">Hydrolase</keyword>
<reference evidence="2 3" key="1">
    <citation type="submission" date="2020-08" db="EMBL/GenBank/DDBJ databases">
        <title>Genomic Encyclopedia of Type Strains, Phase IV (KMG-IV): sequencing the most valuable type-strain genomes for metagenomic binning, comparative biology and taxonomic classification.</title>
        <authorList>
            <person name="Goeker M."/>
        </authorList>
    </citation>
    <scope>NUCLEOTIDE SEQUENCE [LARGE SCALE GENOMIC DNA]</scope>
    <source>
        <strain evidence="2 3">DSM 11099</strain>
    </source>
</reference>
<evidence type="ECO:0000313" key="3">
    <source>
        <dbReference type="Proteomes" id="UP000533306"/>
    </source>
</evidence>
<comment type="caution">
    <text evidence="2">The sequence shown here is derived from an EMBL/GenBank/DDBJ whole genome shotgun (WGS) entry which is preliminary data.</text>
</comment>
<dbReference type="EMBL" id="JACHEU010000001">
    <property type="protein sequence ID" value="MBB6011710.1"/>
    <property type="molecule type" value="Genomic_DNA"/>
</dbReference>
<feature type="transmembrane region" description="Helical" evidence="1">
    <location>
        <begin position="20"/>
        <end position="42"/>
    </location>
</feature>
<dbReference type="Proteomes" id="UP000533306">
    <property type="component" value="Unassembled WGS sequence"/>
</dbReference>
<gene>
    <name evidence="2" type="ORF">HNR59_001055</name>
</gene>
<protein>
    <submittedName>
        <fullName evidence="2">Zn-dependent protease with chaperone function</fullName>
    </submittedName>
</protein>
<dbReference type="InterPro" id="IPR025557">
    <property type="entry name" value="DUF4282"/>
</dbReference>
<dbReference type="RefSeq" id="WP_183826974.1">
    <property type="nucleotide sequence ID" value="NZ_JACHEU010000001.1"/>
</dbReference>
<dbReference type="Pfam" id="PF14110">
    <property type="entry name" value="DUF4282"/>
    <property type="match status" value="1"/>
</dbReference>